<dbReference type="Gene3D" id="3.90.550.10">
    <property type="entry name" value="Spore Coat Polysaccharide Biosynthesis Protein SpsA, Chain A"/>
    <property type="match status" value="1"/>
</dbReference>
<comment type="caution">
    <text evidence="3">The sequence shown here is derived from an EMBL/GenBank/DDBJ whole genome shotgun (WGS) entry which is preliminary data.</text>
</comment>
<name>A0A6B3NF89_9CYAN</name>
<dbReference type="Pfam" id="PF00483">
    <property type="entry name" value="NTP_transferase"/>
    <property type="match status" value="1"/>
</dbReference>
<dbReference type="SUPFAM" id="SSF53448">
    <property type="entry name" value="Nucleotide-diphospho-sugar transferases"/>
    <property type="match status" value="1"/>
</dbReference>
<dbReference type="AlphaFoldDB" id="A0A6B3NF89"/>
<dbReference type="EMBL" id="JAAHFQ010000198">
    <property type="protein sequence ID" value="NER28321.1"/>
    <property type="molecule type" value="Genomic_DNA"/>
</dbReference>
<evidence type="ECO:0000256" key="1">
    <source>
        <dbReference type="SAM" id="MobiDB-lite"/>
    </source>
</evidence>
<dbReference type="GO" id="GO:0047343">
    <property type="term" value="F:glucose-1-phosphate cytidylyltransferase activity"/>
    <property type="evidence" value="ECO:0007669"/>
    <property type="project" value="UniProtKB-EC"/>
</dbReference>
<dbReference type="GO" id="GO:0009243">
    <property type="term" value="P:O antigen biosynthetic process"/>
    <property type="evidence" value="ECO:0007669"/>
    <property type="project" value="InterPro"/>
</dbReference>
<protein>
    <submittedName>
        <fullName evidence="3">Glucose-1-phosphate cytidylyltransferase</fullName>
        <ecNumber evidence="3">2.7.7.33</ecNumber>
    </submittedName>
</protein>
<organism evidence="3">
    <name type="scientific">Symploca sp. SIO1C4</name>
    <dbReference type="NCBI Taxonomy" id="2607765"/>
    <lineage>
        <taxon>Bacteria</taxon>
        <taxon>Bacillati</taxon>
        <taxon>Cyanobacteriota</taxon>
        <taxon>Cyanophyceae</taxon>
        <taxon>Coleofasciculales</taxon>
        <taxon>Coleofasciculaceae</taxon>
        <taxon>Symploca</taxon>
    </lineage>
</organism>
<sequence>MKVGILAGGLGTRLAEETETKPKPMVEIGGRPIMWHIMKHYAHYGFNEFVIALGYKAEVIKKYMVDYCDLNSNLTVNLRNGEVRKHGGEQTNWTVDLIDTGIGTNTGGRIKRLAPYMGNETFMLTWGDGVSDINLHELLKFHRSHGKLATLTAVRPPARFGHLDLEGDQIVEFSEKVQTKEGWINGAFFVLEPEIFDYIESDDTQWEKAPLEGLAKDGQLMAYKHNSFWQCMDTLRDKRKLETIWQSGNAPWKIWEEKDASTTNGSQGLHRDGAGTYATSGRA</sequence>
<dbReference type="InterPro" id="IPR029044">
    <property type="entry name" value="Nucleotide-diphossugar_trans"/>
</dbReference>
<evidence type="ECO:0000259" key="2">
    <source>
        <dbReference type="Pfam" id="PF00483"/>
    </source>
</evidence>
<keyword evidence="3" id="KW-0548">Nucleotidyltransferase</keyword>
<dbReference type="InterPro" id="IPR046981">
    <property type="entry name" value="G1P_cyt_trans"/>
</dbReference>
<dbReference type="EC" id="2.7.7.33" evidence="3"/>
<dbReference type="InterPro" id="IPR013446">
    <property type="entry name" value="G1P_cyt_trans-like"/>
</dbReference>
<dbReference type="InterPro" id="IPR005835">
    <property type="entry name" value="NTP_transferase_dom"/>
</dbReference>
<dbReference type="PANTHER" id="PTHR47183:SF1">
    <property type="entry name" value="GLUCOSE-1-PHOSPHATE CYTIDYLYLTRANSFERASE"/>
    <property type="match status" value="1"/>
</dbReference>
<dbReference type="PANTHER" id="PTHR47183">
    <property type="entry name" value="GLUCOSE-1-PHOSPHATE CYTIDYLYLTRANSFERASE-RELATED"/>
    <property type="match status" value="1"/>
</dbReference>
<keyword evidence="3" id="KW-0808">Transferase</keyword>
<gene>
    <name evidence="3" type="primary">rfbF</name>
    <name evidence="3" type="ORF">F6J89_11965</name>
</gene>
<dbReference type="NCBIfam" id="TIGR02623">
    <property type="entry name" value="G1P_cyt_trans"/>
    <property type="match status" value="1"/>
</dbReference>
<feature type="region of interest" description="Disordered" evidence="1">
    <location>
        <begin position="259"/>
        <end position="283"/>
    </location>
</feature>
<evidence type="ECO:0000313" key="3">
    <source>
        <dbReference type="EMBL" id="NER28321.1"/>
    </source>
</evidence>
<dbReference type="CDD" id="cd02524">
    <property type="entry name" value="G1P_cytidylyltransferase"/>
    <property type="match status" value="1"/>
</dbReference>
<accession>A0A6B3NF89</accession>
<feature type="domain" description="Nucleotidyl transferase" evidence="2">
    <location>
        <begin position="5"/>
        <end position="209"/>
    </location>
</feature>
<proteinExistence type="predicted"/>
<reference evidence="3" key="1">
    <citation type="submission" date="2019-11" db="EMBL/GenBank/DDBJ databases">
        <title>Genomic insights into an expanded diversity of filamentous marine cyanobacteria reveals the extraordinary biosynthetic potential of Moorea and Okeania.</title>
        <authorList>
            <person name="Ferreira Leao T."/>
            <person name="Wang M."/>
            <person name="Moss N."/>
            <person name="Da Silva R."/>
            <person name="Sanders J."/>
            <person name="Nurk S."/>
            <person name="Gurevich A."/>
            <person name="Humphrey G."/>
            <person name="Reher R."/>
            <person name="Zhu Q."/>
            <person name="Belda-Ferre P."/>
            <person name="Glukhov E."/>
            <person name="Rex R."/>
            <person name="Dorrestein P.C."/>
            <person name="Knight R."/>
            <person name="Pevzner P."/>
            <person name="Gerwick W.H."/>
            <person name="Gerwick L."/>
        </authorList>
    </citation>
    <scope>NUCLEOTIDE SEQUENCE</scope>
    <source>
        <strain evidence="3">SIO1C4</strain>
    </source>
</reference>